<evidence type="ECO:0000313" key="2">
    <source>
        <dbReference type="Proteomes" id="UP000271098"/>
    </source>
</evidence>
<evidence type="ECO:0000313" key="1">
    <source>
        <dbReference type="EMBL" id="VDK52255.1"/>
    </source>
</evidence>
<reference evidence="3" key="1">
    <citation type="submission" date="2016-06" db="UniProtKB">
        <authorList>
            <consortium name="WormBaseParasite"/>
        </authorList>
    </citation>
    <scope>IDENTIFICATION</scope>
</reference>
<accession>A0A183DAS3</accession>
<sequence length="170" mass="18000">MQECLTNRHQCAPCLRTEYTTSALDRMTVTADNPQPVVSGAKEADAIHENAKISRTIICTSPRRSAAVAAAEALGEQICLSPISEDLRLSGSNGQSVSESISAVTYVASASSNVSASGTMTRLIAPTAAVSSSVKVRDSNSFFGSALITIALLTRFTNEKFAEMVNKHFL</sequence>
<proteinExistence type="predicted"/>
<gene>
    <name evidence="1" type="ORF">GPUH_LOCUS5814</name>
</gene>
<name>A0A183DAS3_9BILA</name>
<protein>
    <submittedName>
        <fullName evidence="3">Cellulase</fullName>
    </submittedName>
</protein>
<dbReference type="AlphaFoldDB" id="A0A183DAS3"/>
<reference evidence="1 2" key="2">
    <citation type="submission" date="2018-11" db="EMBL/GenBank/DDBJ databases">
        <authorList>
            <consortium name="Pathogen Informatics"/>
        </authorList>
    </citation>
    <scope>NUCLEOTIDE SEQUENCE [LARGE SCALE GENOMIC DNA]</scope>
</reference>
<dbReference type="WBParaSite" id="GPUH_0000582201-mRNA-1">
    <property type="protein sequence ID" value="GPUH_0000582201-mRNA-1"/>
    <property type="gene ID" value="GPUH_0000582201"/>
</dbReference>
<evidence type="ECO:0000313" key="3">
    <source>
        <dbReference type="WBParaSite" id="GPUH_0000582201-mRNA-1"/>
    </source>
</evidence>
<dbReference type="EMBL" id="UYRT01012767">
    <property type="protein sequence ID" value="VDK52255.1"/>
    <property type="molecule type" value="Genomic_DNA"/>
</dbReference>
<keyword evidence="2" id="KW-1185">Reference proteome</keyword>
<dbReference type="Proteomes" id="UP000271098">
    <property type="component" value="Unassembled WGS sequence"/>
</dbReference>
<organism evidence="3">
    <name type="scientific">Gongylonema pulchrum</name>
    <dbReference type="NCBI Taxonomy" id="637853"/>
    <lineage>
        <taxon>Eukaryota</taxon>
        <taxon>Metazoa</taxon>
        <taxon>Ecdysozoa</taxon>
        <taxon>Nematoda</taxon>
        <taxon>Chromadorea</taxon>
        <taxon>Rhabditida</taxon>
        <taxon>Spirurina</taxon>
        <taxon>Spiruromorpha</taxon>
        <taxon>Spiruroidea</taxon>
        <taxon>Gongylonematidae</taxon>
        <taxon>Gongylonema</taxon>
    </lineage>
</organism>